<organism evidence="2 3">
    <name type="scientific">Rhizophagus irregularis (strain DAOM 197198w)</name>
    <name type="common">Glomus intraradices</name>
    <dbReference type="NCBI Taxonomy" id="1432141"/>
    <lineage>
        <taxon>Eukaryota</taxon>
        <taxon>Fungi</taxon>
        <taxon>Fungi incertae sedis</taxon>
        <taxon>Mucoromycota</taxon>
        <taxon>Glomeromycotina</taxon>
        <taxon>Glomeromycetes</taxon>
        <taxon>Glomerales</taxon>
        <taxon>Glomeraceae</taxon>
        <taxon>Rhizophagus</taxon>
    </lineage>
</organism>
<evidence type="ECO:0000313" key="3">
    <source>
        <dbReference type="Proteomes" id="UP000022910"/>
    </source>
</evidence>
<proteinExistence type="predicted"/>
<feature type="domain" description="DUF6570" evidence="1">
    <location>
        <begin position="1"/>
        <end position="116"/>
    </location>
</feature>
<protein>
    <recommendedName>
        <fullName evidence="1">DUF6570 domain-containing protein</fullName>
    </recommendedName>
</protein>
<gene>
    <name evidence="2" type="ORF">RirG_119530</name>
</gene>
<dbReference type="EMBL" id="JEMT01018213">
    <property type="protein sequence ID" value="EXX66883.1"/>
    <property type="molecule type" value="Genomic_DNA"/>
</dbReference>
<reference evidence="2 3" key="1">
    <citation type="submission" date="2014-02" db="EMBL/GenBank/DDBJ databases">
        <title>Single nucleus genome sequencing reveals high similarity among nuclei of an endomycorrhizal fungus.</title>
        <authorList>
            <person name="Lin K."/>
            <person name="Geurts R."/>
            <person name="Zhang Z."/>
            <person name="Limpens E."/>
            <person name="Saunders D.G."/>
            <person name="Mu D."/>
            <person name="Pang E."/>
            <person name="Cao H."/>
            <person name="Cha H."/>
            <person name="Lin T."/>
            <person name="Zhou Q."/>
            <person name="Shang Y."/>
            <person name="Li Y."/>
            <person name="Ivanov S."/>
            <person name="Sharma T."/>
            <person name="Velzen R.V."/>
            <person name="Ruijter N.D."/>
            <person name="Aanen D.K."/>
            <person name="Win J."/>
            <person name="Kamoun S."/>
            <person name="Bisseling T."/>
            <person name="Huang S."/>
        </authorList>
    </citation>
    <scope>NUCLEOTIDE SEQUENCE [LARGE SCALE GENOMIC DNA]</scope>
    <source>
        <strain evidence="3">DAOM197198w</strain>
    </source>
</reference>
<dbReference type="Proteomes" id="UP000022910">
    <property type="component" value="Unassembled WGS sequence"/>
</dbReference>
<sequence length="253" mass="29508">MDPGEVPDELQNLTEIEEMLIARVFPMMLVYRLRGGQHGYRGNVINFPQNVQELATKLPQHPSSLDVLVIRRHSASNPEAFRDFRVCRNKVIRALNWLKENNRYYADIIIDYEVLQSLPIDGSIDDQLRDARMIAEELNHENEDDVITHTFVPFFFSTLHEDVAIKNALDRMQSENNPIAWPQINSSPINEFQTPGYIACAFPTLYPTGCADLRAKRIWNIKPAEYFKHLLLYKDGRFARHARWRYFALNSQM</sequence>
<dbReference type="STRING" id="1432141.A0A015MJ51"/>
<comment type="caution">
    <text evidence="2">The sequence shown here is derived from an EMBL/GenBank/DDBJ whole genome shotgun (WGS) entry which is preliminary data.</text>
</comment>
<evidence type="ECO:0000313" key="2">
    <source>
        <dbReference type="EMBL" id="EXX66883.1"/>
    </source>
</evidence>
<dbReference type="OrthoDB" id="2440225at2759"/>
<evidence type="ECO:0000259" key="1">
    <source>
        <dbReference type="Pfam" id="PF20209"/>
    </source>
</evidence>
<name>A0A015MJ51_RHIIW</name>
<dbReference type="AlphaFoldDB" id="A0A015MJ51"/>
<accession>A0A015MJ51</accession>
<dbReference type="Pfam" id="PF20209">
    <property type="entry name" value="DUF6570"/>
    <property type="match status" value="1"/>
</dbReference>
<dbReference type="HOGENOM" id="CLU_050900_0_0_1"/>
<dbReference type="InterPro" id="IPR046700">
    <property type="entry name" value="DUF6570"/>
</dbReference>
<dbReference type="OMA" id="INASWAC"/>
<keyword evidence="3" id="KW-1185">Reference proteome</keyword>